<dbReference type="InterPro" id="IPR025558">
    <property type="entry name" value="DUF4283"/>
</dbReference>
<dbReference type="PANTHER" id="PTHR31286">
    <property type="entry name" value="GLYCINE-RICH CELL WALL STRUCTURAL PROTEIN 1.8-LIKE"/>
    <property type="match status" value="1"/>
</dbReference>
<dbReference type="InterPro" id="IPR040256">
    <property type="entry name" value="At4g02000-like"/>
</dbReference>
<evidence type="ECO:0008006" key="5">
    <source>
        <dbReference type="Google" id="ProtNLM"/>
    </source>
</evidence>
<proteinExistence type="predicted"/>
<gene>
    <name evidence="3" type="ORF">PVK06_001018</name>
</gene>
<dbReference type="Pfam" id="PF14392">
    <property type="entry name" value="zf-CCHC_4"/>
    <property type="match status" value="1"/>
</dbReference>
<evidence type="ECO:0000259" key="2">
    <source>
        <dbReference type="Pfam" id="PF14392"/>
    </source>
</evidence>
<feature type="domain" description="DUF4283" evidence="1">
    <location>
        <begin position="33"/>
        <end position="106"/>
    </location>
</feature>
<protein>
    <recommendedName>
        <fullName evidence="5">DUF4283 domain-containing protein</fullName>
    </recommendedName>
</protein>
<dbReference type="EMBL" id="JARKNE010000001">
    <property type="protein sequence ID" value="KAK5844875.1"/>
    <property type="molecule type" value="Genomic_DNA"/>
</dbReference>
<name>A0ABR0QZV9_GOSAR</name>
<dbReference type="PANTHER" id="PTHR31286:SF153">
    <property type="entry name" value="DUF4283 DOMAIN PROTEIN"/>
    <property type="match status" value="1"/>
</dbReference>
<evidence type="ECO:0000313" key="3">
    <source>
        <dbReference type="EMBL" id="KAK5844875.1"/>
    </source>
</evidence>
<evidence type="ECO:0000313" key="4">
    <source>
        <dbReference type="Proteomes" id="UP001358586"/>
    </source>
</evidence>
<dbReference type="Pfam" id="PF14111">
    <property type="entry name" value="DUF4283"/>
    <property type="match status" value="1"/>
</dbReference>
<evidence type="ECO:0000259" key="1">
    <source>
        <dbReference type="Pfam" id="PF14111"/>
    </source>
</evidence>
<sequence length="244" mass="28498">MENILASLQIEEEEESGDKELWEIEIEENLTEQAINFCLIGCFFTTTTINFQSMRTVMANLWYTIRGVSITDIGEKSILFRFFCKVDRDRVVKGSPWTFNNHLFIIFMLKVGEDTLEVPLNNANFWVQIPDLPSGLYSENIARQFGDFIGSFIKYDTKAITASLRNIMRIRVQVDVRKPLKRRKRLLVAKSKEFCVSFKYEKLTTFYFLCGRLGHGESFCPIRMYHGSKDLPMEWDISLRALPR</sequence>
<organism evidence="3 4">
    <name type="scientific">Gossypium arboreum</name>
    <name type="common">Tree cotton</name>
    <name type="synonym">Gossypium nanking</name>
    <dbReference type="NCBI Taxonomy" id="29729"/>
    <lineage>
        <taxon>Eukaryota</taxon>
        <taxon>Viridiplantae</taxon>
        <taxon>Streptophyta</taxon>
        <taxon>Embryophyta</taxon>
        <taxon>Tracheophyta</taxon>
        <taxon>Spermatophyta</taxon>
        <taxon>Magnoliopsida</taxon>
        <taxon>eudicotyledons</taxon>
        <taxon>Gunneridae</taxon>
        <taxon>Pentapetalae</taxon>
        <taxon>rosids</taxon>
        <taxon>malvids</taxon>
        <taxon>Malvales</taxon>
        <taxon>Malvaceae</taxon>
        <taxon>Malvoideae</taxon>
        <taxon>Gossypium</taxon>
    </lineage>
</organism>
<accession>A0ABR0QZV9</accession>
<dbReference type="Proteomes" id="UP001358586">
    <property type="component" value="Chromosome 1"/>
</dbReference>
<keyword evidence="4" id="KW-1185">Reference proteome</keyword>
<comment type="caution">
    <text evidence="3">The sequence shown here is derived from an EMBL/GenBank/DDBJ whole genome shotgun (WGS) entry which is preliminary data.</text>
</comment>
<feature type="domain" description="Zinc knuckle CX2CX4HX4C" evidence="2">
    <location>
        <begin position="174"/>
        <end position="221"/>
    </location>
</feature>
<dbReference type="InterPro" id="IPR025836">
    <property type="entry name" value="Zn_knuckle_CX2CX4HX4C"/>
</dbReference>
<reference evidence="3 4" key="1">
    <citation type="submission" date="2023-03" db="EMBL/GenBank/DDBJ databases">
        <title>WGS of Gossypium arboreum.</title>
        <authorList>
            <person name="Yu D."/>
        </authorList>
    </citation>
    <scope>NUCLEOTIDE SEQUENCE [LARGE SCALE GENOMIC DNA]</scope>
    <source>
        <tissue evidence="3">Leaf</tissue>
    </source>
</reference>